<dbReference type="Proteomes" id="UP000248724">
    <property type="component" value="Unassembled WGS sequence"/>
</dbReference>
<dbReference type="InterPro" id="IPR023606">
    <property type="entry name" value="CoA-Trfase_III_dom_1_sf"/>
</dbReference>
<dbReference type="PANTHER" id="PTHR48228:SF5">
    <property type="entry name" value="ALPHA-METHYLACYL-COA RACEMASE"/>
    <property type="match status" value="1"/>
</dbReference>
<dbReference type="InterPro" id="IPR003673">
    <property type="entry name" value="CoA-Trfase_fam_III"/>
</dbReference>
<dbReference type="PANTHER" id="PTHR48228">
    <property type="entry name" value="SUCCINYL-COA--D-CITRAMALATE COA-TRANSFERASE"/>
    <property type="match status" value="1"/>
</dbReference>
<evidence type="ECO:0000313" key="1">
    <source>
        <dbReference type="EMBL" id="PZR82001.1"/>
    </source>
</evidence>
<dbReference type="SUPFAM" id="SSF89796">
    <property type="entry name" value="CoA-transferase family III (CaiB/BaiF)"/>
    <property type="match status" value="1"/>
</dbReference>
<comment type="caution">
    <text evidence="1">The sequence shown here is derived from an EMBL/GenBank/DDBJ whole genome shotgun (WGS) entry which is preliminary data.</text>
</comment>
<dbReference type="InterPro" id="IPR044855">
    <property type="entry name" value="CoA-Trfase_III_dom3_sf"/>
</dbReference>
<accession>A0A2W6AVU6</accession>
<gene>
    <name evidence="1" type="ORF">DLM65_04875</name>
</gene>
<sequence length="441" mass="47370">MRNRPYSSRSLNAFPPRISQRSAIRSSVRRTSALLTMRLEFESTTAGNRPSHRFTTLACPMPLTGVRVLDLSRLLPGPFATMILAGLGAEVIKVEDLDGGDYMRWMPPLQDGTAAMFTAINRDKRSLRLDLKSARGRELFLDLVARSHVVLESFRPGVMDRLGLGAAALHARNPRLVICSISGFGQDGPDRLRAGHDLNYLARGGVLSISGAPDAAPAIPGVQMADLGGGAQSAVIAMLAALRRAEQTGTGSHCDVSMLDGMLSWMSPHIAAAQSGSTAGPSAMLLNGAHPCYHVYRCADGWITVAALEPKFWARLCALLGVEDLRDSAFATGTEADHAVERLEGVFRGATRAQWRERLGVEDACFEPVLTIAELLEDPQVRHRAQEVDGSPVWFPFRVGAQAHAPTGPAPGYGAHSRALLAEIGVGDAEWAQLVNDRVTA</sequence>
<dbReference type="Gene3D" id="3.30.1540.10">
    <property type="entry name" value="formyl-coa transferase, domain 3"/>
    <property type="match status" value="1"/>
</dbReference>
<protein>
    <submittedName>
        <fullName evidence="1">CoA transferase</fullName>
    </submittedName>
</protein>
<name>A0A2W6AVU6_9BACT</name>
<proteinExistence type="predicted"/>
<dbReference type="GO" id="GO:0016740">
    <property type="term" value="F:transferase activity"/>
    <property type="evidence" value="ECO:0007669"/>
    <property type="project" value="UniProtKB-KW"/>
</dbReference>
<reference evidence="1 2" key="1">
    <citation type="journal article" date="2017" name="Nature">
        <title>Atmospheric trace gases support primary production in Antarctic desert surface soil.</title>
        <authorList>
            <person name="Ji M."/>
            <person name="Greening C."/>
            <person name="Vanwonterghem I."/>
            <person name="Carere C.R."/>
            <person name="Bay S.K."/>
            <person name="Steen J.A."/>
            <person name="Montgomery K."/>
            <person name="Lines T."/>
            <person name="Beardall J."/>
            <person name="van Dorst J."/>
            <person name="Snape I."/>
            <person name="Stott M.B."/>
            <person name="Hugenholtz P."/>
            <person name="Ferrari B.C."/>
        </authorList>
    </citation>
    <scope>NUCLEOTIDE SEQUENCE [LARGE SCALE GENOMIC DNA]</scope>
    <source>
        <strain evidence="1">RRmetagenome_bin12</strain>
    </source>
</reference>
<dbReference type="Gene3D" id="3.40.50.10540">
    <property type="entry name" value="Crotonobetainyl-coa:carnitine coa-transferase, domain 1"/>
    <property type="match status" value="1"/>
</dbReference>
<evidence type="ECO:0000313" key="2">
    <source>
        <dbReference type="Proteomes" id="UP000248724"/>
    </source>
</evidence>
<dbReference type="InterPro" id="IPR050509">
    <property type="entry name" value="CoA-transferase_III"/>
</dbReference>
<dbReference type="Pfam" id="PF02515">
    <property type="entry name" value="CoA_transf_3"/>
    <property type="match status" value="1"/>
</dbReference>
<dbReference type="AlphaFoldDB" id="A0A2W6AVU6"/>
<keyword evidence="1" id="KW-0808">Transferase</keyword>
<dbReference type="EMBL" id="QHBU01000086">
    <property type="protein sequence ID" value="PZR82001.1"/>
    <property type="molecule type" value="Genomic_DNA"/>
</dbReference>
<organism evidence="1 2">
    <name type="scientific">Candidatus Aeolococcus gillhamiae</name>
    <dbReference type="NCBI Taxonomy" id="3127015"/>
    <lineage>
        <taxon>Bacteria</taxon>
        <taxon>Bacillati</taxon>
        <taxon>Candidatus Dormiibacterota</taxon>
        <taxon>Candidatus Dormibacteria</taxon>
        <taxon>Candidatus Aeolococcales</taxon>
        <taxon>Candidatus Aeolococcaceae</taxon>
        <taxon>Candidatus Aeolococcus</taxon>
    </lineage>
</organism>